<evidence type="ECO:0000313" key="3">
    <source>
        <dbReference type="Proteomes" id="UP000503336"/>
    </source>
</evidence>
<dbReference type="Gene3D" id="3.20.20.370">
    <property type="entry name" value="Glycoside hydrolase/deacetylase"/>
    <property type="match status" value="2"/>
</dbReference>
<feature type="compositionally biased region" description="Low complexity" evidence="1">
    <location>
        <begin position="39"/>
        <end position="50"/>
    </location>
</feature>
<evidence type="ECO:0000256" key="1">
    <source>
        <dbReference type="SAM" id="MobiDB-lite"/>
    </source>
</evidence>
<proteinExistence type="predicted"/>
<dbReference type="InterPro" id="IPR006837">
    <property type="entry name" value="Divergent_DAC"/>
</dbReference>
<name>A0A7L5C0G2_9RHOB</name>
<evidence type="ECO:0000313" key="2">
    <source>
        <dbReference type="EMBL" id="QIE55329.1"/>
    </source>
</evidence>
<dbReference type="Pfam" id="PF04748">
    <property type="entry name" value="Polysacc_deac_2"/>
    <property type="match status" value="1"/>
</dbReference>
<protein>
    <recommendedName>
        <fullName evidence="4">Divergent polysaccharide deacetylase</fullName>
    </recommendedName>
</protein>
<organism evidence="2 3">
    <name type="scientific">Pikeienuella piscinae</name>
    <dbReference type="NCBI Taxonomy" id="2748098"/>
    <lineage>
        <taxon>Bacteria</taxon>
        <taxon>Pseudomonadati</taxon>
        <taxon>Pseudomonadota</taxon>
        <taxon>Alphaproteobacteria</taxon>
        <taxon>Rhodobacterales</taxon>
        <taxon>Paracoccaceae</taxon>
        <taxon>Pikeienuella</taxon>
    </lineage>
</organism>
<dbReference type="GO" id="GO:0005975">
    <property type="term" value="P:carbohydrate metabolic process"/>
    <property type="evidence" value="ECO:0007669"/>
    <property type="project" value="InterPro"/>
</dbReference>
<dbReference type="AlphaFoldDB" id="A0A7L5C0G2"/>
<feature type="compositionally biased region" description="Low complexity" evidence="1">
    <location>
        <begin position="112"/>
        <end position="124"/>
    </location>
</feature>
<dbReference type="EMBL" id="CP049056">
    <property type="protein sequence ID" value="QIE55329.1"/>
    <property type="molecule type" value="Genomic_DNA"/>
</dbReference>
<reference evidence="2 3" key="1">
    <citation type="submission" date="2020-02" db="EMBL/GenBank/DDBJ databases">
        <title>complete genome sequence of Rhodobacteraceae bacterium.</title>
        <authorList>
            <person name="Park J."/>
            <person name="Kim Y.-S."/>
            <person name="Kim K.-H."/>
        </authorList>
    </citation>
    <scope>NUCLEOTIDE SEQUENCE [LARGE SCALE GENOMIC DNA]</scope>
    <source>
        <strain evidence="2 3">RR4-56</strain>
    </source>
</reference>
<dbReference type="InterPro" id="IPR011330">
    <property type="entry name" value="Glyco_hydro/deAcase_b/a-brl"/>
</dbReference>
<keyword evidence="3" id="KW-1185">Reference proteome</keyword>
<dbReference type="Proteomes" id="UP000503336">
    <property type="component" value="Chromosome"/>
</dbReference>
<dbReference type="SUPFAM" id="SSF88713">
    <property type="entry name" value="Glycoside hydrolase/deacetylase"/>
    <property type="match status" value="1"/>
</dbReference>
<feature type="region of interest" description="Disordered" evidence="1">
    <location>
        <begin position="36"/>
        <end position="130"/>
    </location>
</feature>
<accession>A0A7L5C0G2</accession>
<dbReference type="KEGG" id="hdh:G5B40_07585"/>
<evidence type="ECO:0008006" key="4">
    <source>
        <dbReference type="Google" id="ProtNLM"/>
    </source>
</evidence>
<gene>
    <name evidence="2" type="ORF">G5B40_07585</name>
</gene>
<dbReference type="RefSeq" id="WP_165097079.1">
    <property type="nucleotide sequence ID" value="NZ_CP049056.1"/>
</dbReference>
<sequence>MARRISGRGAFWLGALVGLIFSVGLVAALSIMAPRSDSPEPAAAVAPAPEAKTEIAPAPELESAQVAAAPAPAASPPAEPDTAPAPEVTNATAPTIMPEPSDNAPESAEVTELAAPAEEGAAAPADEEATVVGTPGYQKPAADPLSMTPELAETAPLVAAPAPEGPRYEVYAAPFDGDDSQPLLAILLTGVGGADAAGDVMLLDGPVAISIAPDAADPAALAQELHSAGYEALAGRTEATAAAPLDDAGPVIGVALLDVGSGLDVGVLLDAVAAENAALVDLTAAGGAAPYRMAHSRGLPAASEGRRIDEVANSDMVYQALERAAFDARRTGAFVAVGEASPAVIAGVRRWLSVKGGVSVEVAPLSAVIAKIRR</sequence>